<evidence type="ECO:0000313" key="2">
    <source>
        <dbReference type="EMBL" id="MBM7658917.1"/>
    </source>
</evidence>
<dbReference type="SUPFAM" id="SSF69118">
    <property type="entry name" value="AhpD-like"/>
    <property type="match status" value="2"/>
</dbReference>
<evidence type="ECO:0000313" key="3">
    <source>
        <dbReference type="Proteomes" id="UP000823201"/>
    </source>
</evidence>
<dbReference type="EMBL" id="JAFBEV010000027">
    <property type="protein sequence ID" value="MBM7658917.1"/>
    <property type="molecule type" value="Genomic_DNA"/>
</dbReference>
<dbReference type="Proteomes" id="UP000823201">
    <property type="component" value="Unassembled WGS sequence"/>
</dbReference>
<name>A0ABS2QD98_9BACL</name>
<feature type="domain" description="Carboxymuconolactone decarboxylase-like" evidence="1">
    <location>
        <begin position="27"/>
        <end position="104"/>
    </location>
</feature>
<proteinExistence type="predicted"/>
<dbReference type="PANTHER" id="PTHR33930">
    <property type="entry name" value="ALKYL HYDROPEROXIDE REDUCTASE AHPD"/>
    <property type="match status" value="1"/>
</dbReference>
<dbReference type="Gene3D" id="1.20.1290.10">
    <property type="entry name" value="AhpD-like"/>
    <property type="match status" value="2"/>
</dbReference>
<feature type="domain" description="Carboxymuconolactone decarboxylase-like" evidence="1">
    <location>
        <begin position="163"/>
        <end position="242"/>
    </location>
</feature>
<dbReference type="InterPro" id="IPR029032">
    <property type="entry name" value="AhpD-like"/>
</dbReference>
<reference evidence="2 3" key="1">
    <citation type="submission" date="2021-01" db="EMBL/GenBank/DDBJ databases">
        <title>Genomic Encyclopedia of Type Strains, Phase IV (KMG-IV): sequencing the most valuable type-strain genomes for metagenomic binning, comparative biology and taxonomic classification.</title>
        <authorList>
            <person name="Goeker M."/>
        </authorList>
    </citation>
    <scope>NUCLEOTIDE SEQUENCE [LARGE SCALE GENOMIC DNA]</scope>
    <source>
        <strain evidence="2 3">DSM 100968</strain>
    </source>
</reference>
<comment type="caution">
    <text evidence="2">The sequence shown here is derived from an EMBL/GenBank/DDBJ whole genome shotgun (WGS) entry which is preliminary data.</text>
</comment>
<dbReference type="PANTHER" id="PTHR33930:SF2">
    <property type="entry name" value="BLR3452 PROTEIN"/>
    <property type="match status" value="1"/>
</dbReference>
<sequence length="244" mass="27056">MADALGYFKEVYGEVPEWVAKMQQFSPEALDAYTRLRGAILVDGALSRKEKELILVGINAARRYERSMLYHTQGAVDAGAHLDELAEILSVCVISRGLPAWLEGIKSVKFASDYEKSKGKSVIVQPYQAKEANFQNIEQCLDYYKTQSHGVPTWVLQLEKSNPEVLIHYTNLRNATLNSGNVPKKLKELVLVAINTSERYQEGVRLHVDGARLCGATDAELAECHLTALLTAGIPAWFEGAAFL</sequence>
<evidence type="ECO:0000259" key="1">
    <source>
        <dbReference type="Pfam" id="PF02627"/>
    </source>
</evidence>
<protein>
    <submittedName>
        <fullName evidence="2">Alkylhydroperoxidase/carboxymuconolactone decarboxylase family protein YurZ</fullName>
    </submittedName>
</protein>
<gene>
    <name evidence="2" type="ORF">JOC27_002380</name>
</gene>
<keyword evidence="3" id="KW-1185">Reference proteome</keyword>
<accession>A0ABS2QD98</accession>
<organism evidence="2 3">
    <name type="scientific">Sporolactobacillus spathodeae</name>
    <dbReference type="NCBI Taxonomy" id="1465502"/>
    <lineage>
        <taxon>Bacteria</taxon>
        <taxon>Bacillati</taxon>
        <taxon>Bacillota</taxon>
        <taxon>Bacilli</taxon>
        <taxon>Bacillales</taxon>
        <taxon>Sporolactobacillaceae</taxon>
        <taxon>Sporolactobacillus</taxon>
    </lineage>
</organism>
<dbReference type="InterPro" id="IPR003779">
    <property type="entry name" value="CMD-like"/>
</dbReference>
<dbReference type="Pfam" id="PF02627">
    <property type="entry name" value="CMD"/>
    <property type="match status" value="2"/>
</dbReference>
<dbReference type="RefSeq" id="WP_205007462.1">
    <property type="nucleotide sequence ID" value="NZ_CBCRXA010000022.1"/>
</dbReference>